<dbReference type="EMBL" id="JABTTQ020000010">
    <property type="protein sequence ID" value="KAK6147007.1"/>
    <property type="molecule type" value="Genomic_DNA"/>
</dbReference>
<dbReference type="Pfam" id="PF00005">
    <property type="entry name" value="ABC_tran"/>
    <property type="match status" value="1"/>
</dbReference>
<dbReference type="Proteomes" id="UP001318860">
    <property type="component" value="Unassembled WGS sequence"/>
</dbReference>
<accession>A0ABR0WHW0</accession>
<keyword evidence="3 9" id="KW-0812">Transmembrane</keyword>
<evidence type="ECO:0000256" key="4">
    <source>
        <dbReference type="ARBA" id="ARBA00022741"/>
    </source>
</evidence>
<keyword evidence="4" id="KW-0547">Nucleotide-binding</keyword>
<dbReference type="InterPro" id="IPR003439">
    <property type="entry name" value="ABC_transporter-like_ATP-bd"/>
</dbReference>
<keyword evidence="7 9" id="KW-0472">Membrane</keyword>
<evidence type="ECO:0000259" key="11">
    <source>
        <dbReference type="PROSITE" id="PS50893"/>
    </source>
</evidence>
<feature type="domain" description="ABC transporter" evidence="11">
    <location>
        <begin position="493"/>
        <end position="735"/>
    </location>
</feature>
<dbReference type="Pfam" id="PF19055">
    <property type="entry name" value="ABC2_membrane_7"/>
    <property type="match status" value="1"/>
</dbReference>
<keyword evidence="13" id="KW-1185">Reference proteome</keyword>
<keyword evidence="6 9" id="KW-1133">Transmembrane helix</keyword>
<feature type="transmembrane region" description="Helical" evidence="9">
    <location>
        <begin position="964"/>
        <end position="984"/>
    </location>
</feature>
<dbReference type="PANTHER" id="PTHR48041:SF45">
    <property type="entry name" value="WHITE-BROWN COMPLEX HOMOLOG PROTEIN 30"/>
    <property type="match status" value="1"/>
</dbReference>
<dbReference type="CDD" id="cd03213">
    <property type="entry name" value="ABCG_EPDR"/>
    <property type="match status" value="1"/>
</dbReference>
<feature type="chain" id="PRO_5045359520" description="ABC transporter domain-containing protein" evidence="10">
    <location>
        <begin position="35"/>
        <end position="1088"/>
    </location>
</feature>
<evidence type="ECO:0000256" key="1">
    <source>
        <dbReference type="ARBA" id="ARBA00004141"/>
    </source>
</evidence>
<dbReference type="PANTHER" id="PTHR48041">
    <property type="entry name" value="ABC TRANSPORTER G FAMILY MEMBER 28"/>
    <property type="match status" value="1"/>
</dbReference>
<feature type="region of interest" description="Disordered" evidence="8">
    <location>
        <begin position="364"/>
        <end position="405"/>
    </location>
</feature>
<comment type="caution">
    <text evidence="12">The sequence shown here is derived from an EMBL/GenBank/DDBJ whole genome shotgun (WGS) entry which is preliminary data.</text>
</comment>
<feature type="compositionally biased region" description="Low complexity" evidence="8">
    <location>
        <begin position="388"/>
        <end position="399"/>
    </location>
</feature>
<protein>
    <recommendedName>
        <fullName evidence="11">ABC transporter domain-containing protein</fullName>
    </recommendedName>
</protein>
<proteinExistence type="predicted"/>
<gene>
    <name evidence="12" type="ORF">DH2020_017919</name>
</gene>
<sequence length="1088" mass="120713">MIEMSGIRLNSSRIASLVLLIWVIVLGSSRRVWCVDEDDYSKSGNPKVLPLVTSLIYNQILNLTQIFNKEITGTLGYCTKNVDADLNGAFKFSNNLDFLSNCVKETKDVTKRICTAAEMKFYFSSFMDTKSADAQFLKPNRNCNLTSWVPGCEPGWACTIPQDAQVDLKNSKDFPDRTLDSQPCCAGFFCPRGITCMIPCPLGSYCPRAKLNKATGICEPYTYQLPPGKTNHSCGGADVWAGVTSSDEIFCSAGSYCPSTTQKIQCHKGHYCRQGSTEQRACFKLSTCNPNSDTQNLHAYGFLLIGMLSLVLIVFYNCSDQVLTTRYERLAKSRERAARSARETAQARQRWKFAKDAAKKRAVGLQQQLSRTFSRKTGDSSSLPPKFPSTSSTAPSGAPKTKNEAGSLTKMLQSLEDNPDSHKGFDMAIGDKNIKKQMPKAKQLHTKSQIFKYAYGQLEKEKAMEQKQQNLTFSGVISMATDTDMKTRPTIEVAFKDLTITLKHKHKHLMRRVTGKIMPGRISAVMGPSGAGKTTFLSAVAGKIRGCIISGSILINGRPDSIHCYKKIIGFVPQDDVVHGNLTVEENLRFSARCRLSADLPKADKVLVVERVIESLGLQAVRDSLVGTVEKRGISGGQRKRVNVGLEMVMEPSLLILDEPTSGLDSSSSNLLIKALRREALEGVNICMVVHQPSYTLYKMFDDLILLAKGGLTVYHGSVKKVEEYFASFGITVPERVNPPDHFIDILEGIVKPSAGLTVEQLPVRWMLHNGYPVPPDMLHFCDEIASASKGASTGTPGVPEPSSAGSALKDSQEHSQSQLSFFAPYDLSGRHTPGLIRQYRYFLGRNSKQRLREAQLQAADYLILLLAGACLGTLSKMKGDTFGYFGYMYTVISVSLLCKISALRSFSLDKLHFRRESESGMSSLAYFLSKDTVDHFNTLIKPLVFLSMFYSFNNPRSTFFENYIVLLCLVYCVTGVAYVFAIFLQPGQAQLWCVLLPVVLTLIANQGKDDRFGKTLGDYCYPKWALEAFLIANAQRYSGVWLITRCAALNDFGYDVHHWNRCLLYLIGSGILCRFLAYFCLVKFGKP</sequence>
<evidence type="ECO:0000256" key="7">
    <source>
        <dbReference type="ARBA" id="ARBA00023136"/>
    </source>
</evidence>
<evidence type="ECO:0000313" key="12">
    <source>
        <dbReference type="EMBL" id="KAK6147007.1"/>
    </source>
</evidence>
<dbReference type="PROSITE" id="PS50893">
    <property type="entry name" value="ABC_TRANSPORTER_2"/>
    <property type="match status" value="1"/>
</dbReference>
<evidence type="ECO:0000256" key="5">
    <source>
        <dbReference type="ARBA" id="ARBA00022840"/>
    </source>
</evidence>
<keyword evidence="2" id="KW-0813">Transport</keyword>
<dbReference type="InterPro" id="IPR050352">
    <property type="entry name" value="ABCG_transporters"/>
</dbReference>
<dbReference type="PROSITE" id="PS00211">
    <property type="entry name" value="ABC_TRANSPORTER_1"/>
    <property type="match status" value="1"/>
</dbReference>
<dbReference type="Gene3D" id="3.40.50.300">
    <property type="entry name" value="P-loop containing nucleotide triphosphate hydrolases"/>
    <property type="match status" value="1"/>
</dbReference>
<feature type="signal peptide" evidence="10">
    <location>
        <begin position="1"/>
        <end position="34"/>
    </location>
</feature>
<evidence type="ECO:0000256" key="3">
    <source>
        <dbReference type="ARBA" id="ARBA00022692"/>
    </source>
</evidence>
<evidence type="ECO:0000313" key="13">
    <source>
        <dbReference type="Proteomes" id="UP001318860"/>
    </source>
</evidence>
<reference evidence="12 13" key="1">
    <citation type="journal article" date="2021" name="Comput. Struct. Biotechnol. J.">
        <title>De novo genome assembly of the potent medicinal plant Rehmannia glutinosa using nanopore technology.</title>
        <authorList>
            <person name="Ma L."/>
            <person name="Dong C."/>
            <person name="Song C."/>
            <person name="Wang X."/>
            <person name="Zheng X."/>
            <person name="Niu Y."/>
            <person name="Chen S."/>
            <person name="Feng W."/>
        </authorList>
    </citation>
    <scope>NUCLEOTIDE SEQUENCE [LARGE SCALE GENOMIC DNA]</scope>
    <source>
        <strain evidence="12">DH-2019</strain>
    </source>
</reference>
<evidence type="ECO:0000256" key="10">
    <source>
        <dbReference type="SAM" id="SignalP"/>
    </source>
</evidence>
<keyword evidence="10" id="KW-0732">Signal</keyword>
<keyword evidence="5" id="KW-0067">ATP-binding</keyword>
<evidence type="ECO:0000256" key="8">
    <source>
        <dbReference type="SAM" id="MobiDB-lite"/>
    </source>
</evidence>
<dbReference type="SUPFAM" id="SSF52540">
    <property type="entry name" value="P-loop containing nucleoside triphosphate hydrolases"/>
    <property type="match status" value="1"/>
</dbReference>
<dbReference type="InterPro" id="IPR043926">
    <property type="entry name" value="ABCG_dom"/>
</dbReference>
<evidence type="ECO:0000256" key="6">
    <source>
        <dbReference type="ARBA" id="ARBA00022989"/>
    </source>
</evidence>
<comment type="subcellular location">
    <subcellularLocation>
        <location evidence="1">Membrane</location>
        <topology evidence="1">Multi-pass membrane protein</topology>
    </subcellularLocation>
</comment>
<dbReference type="InterPro" id="IPR027417">
    <property type="entry name" value="P-loop_NTPase"/>
</dbReference>
<name>A0ABR0WHW0_REHGL</name>
<feature type="transmembrane region" description="Helical" evidence="9">
    <location>
        <begin position="1063"/>
        <end position="1085"/>
    </location>
</feature>
<feature type="region of interest" description="Disordered" evidence="8">
    <location>
        <begin position="792"/>
        <end position="811"/>
    </location>
</feature>
<organism evidence="12 13">
    <name type="scientific">Rehmannia glutinosa</name>
    <name type="common">Chinese foxglove</name>
    <dbReference type="NCBI Taxonomy" id="99300"/>
    <lineage>
        <taxon>Eukaryota</taxon>
        <taxon>Viridiplantae</taxon>
        <taxon>Streptophyta</taxon>
        <taxon>Embryophyta</taxon>
        <taxon>Tracheophyta</taxon>
        <taxon>Spermatophyta</taxon>
        <taxon>Magnoliopsida</taxon>
        <taxon>eudicotyledons</taxon>
        <taxon>Gunneridae</taxon>
        <taxon>Pentapetalae</taxon>
        <taxon>asterids</taxon>
        <taxon>lamiids</taxon>
        <taxon>Lamiales</taxon>
        <taxon>Orobanchaceae</taxon>
        <taxon>Rehmannieae</taxon>
        <taxon>Rehmannia</taxon>
    </lineage>
</organism>
<evidence type="ECO:0000256" key="2">
    <source>
        <dbReference type="ARBA" id="ARBA00022448"/>
    </source>
</evidence>
<feature type="transmembrane region" description="Helical" evidence="9">
    <location>
        <begin position="888"/>
        <end position="907"/>
    </location>
</feature>
<dbReference type="SMART" id="SM00382">
    <property type="entry name" value="AAA"/>
    <property type="match status" value="1"/>
</dbReference>
<dbReference type="InterPro" id="IPR003593">
    <property type="entry name" value="AAA+_ATPase"/>
</dbReference>
<dbReference type="InterPro" id="IPR017871">
    <property type="entry name" value="ABC_transporter-like_CS"/>
</dbReference>
<evidence type="ECO:0000256" key="9">
    <source>
        <dbReference type="SAM" id="Phobius"/>
    </source>
</evidence>
<feature type="transmembrane region" description="Helical" evidence="9">
    <location>
        <begin position="990"/>
        <end position="1006"/>
    </location>
</feature>